<proteinExistence type="predicted"/>
<sequence length="193" mass="21422">MHNVGKAEGRRLMEPAAALAALLLLLPPYGGAASSEGLFGQFGQFALSSMKLRVKLQKKLVEKLQEKLFYQTISDTATDTATTVVFERSQSHNRSWHSRSPNKQALNQIPCRQSFNLTCDNSYWPPKLFLGDGTVEVLEISAPSSTVSINSSFVKFTDGTTMMAALRMEHAEAASPKAARSSCRPIWRIAWRW</sequence>
<dbReference type="Proteomes" id="UP000324897">
    <property type="component" value="Unassembled WGS sequence"/>
</dbReference>
<evidence type="ECO:0000256" key="1">
    <source>
        <dbReference type="SAM" id="SignalP"/>
    </source>
</evidence>
<dbReference type="EMBL" id="RWGY01000051">
    <property type="protein sequence ID" value="TVU05269.1"/>
    <property type="molecule type" value="Genomic_DNA"/>
</dbReference>
<keyword evidence="3" id="KW-1185">Reference proteome</keyword>
<reference evidence="2 3" key="1">
    <citation type="journal article" date="2019" name="Sci. Rep.">
        <title>A high-quality genome of Eragrostis curvula grass provides insights into Poaceae evolution and supports new strategies to enhance forage quality.</title>
        <authorList>
            <person name="Carballo J."/>
            <person name="Santos B.A.C.M."/>
            <person name="Zappacosta D."/>
            <person name="Garbus I."/>
            <person name="Selva J.P."/>
            <person name="Gallo C.A."/>
            <person name="Diaz A."/>
            <person name="Albertini E."/>
            <person name="Caccamo M."/>
            <person name="Echenique V."/>
        </authorList>
    </citation>
    <scope>NUCLEOTIDE SEQUENCE [LARGE SCALE GENOMIC DNA]</scope>
    <source>
        <strain evidence="3">cv. Victoria</strain>
        <tissue evidence="2">Leaf</tissue>
    </source>
</reference>
<accession>A0A5J9T1I6</accession>
<evidence type="ECO:0000313" key="2">
    <source>
        <dbReference type="EMBL" id="TVU05269.1"/>
    </source>
</evidence>
<gene>
    <name evidence="2" type="ORF">EJB05_48427</name>
</gene>
<keyword evidence="1" id="KW-0732">Signal</keyword>
<name>A0A5J9T1I6_9POAL</name>
<feature type="non-terminal residue" evidence="2">
    <location>
        <position position="1"/>
    </location>
</feature>
<feature type="chain" id="PRO_5023904960" evidence="1">
    <location>
        <begin position="33"/>
        <end position="193"/>
    </location>
</feature>
<evidence type="ECO:0000313" key="3">
    <source>
        <dbReference type="Proteomes" id="UP000324897"/>
    </source>
</evidence>
<protein>
    <submittedName>
        <fullName evidence="2">Uncharacterized protein</fullName>
    </submittedName>
</protein>
<dbReference type="Gramene" id="TVU05269">
    <property type="protein sequence ID" value="TVU05269"/>
    <property type="gene ID" value="EJB05_48427"/>
</dbReference>
<feature type="signal peptide" evidence="1">
    <location>
        <begin position="1"/>
        <end position="32"/>
    </location>
</feature>
<comment type="caution">
    <text evidence="2">The sequence shown here is derived from an EMBL/GenBank/DDBJ whole genome shotgun (WGS) entry which is preliminary data.</text>
</comment>
<organism evidence="2 3">
    <name type="scientific">Eragrostis curvula</name>
    <name type="common">weeping love grass</name>
    <dbReference type="NCBI Taxonomy" id="38414"/>
    <lineage>
        <taxon>Eukaryota</taxon>
        <taxon>Viridiplantae</taxon>
        <taxon>Streptophyta</taxon>
        <taxon>Embryophyta</taxon>
        <taxon>Tracheophyta</taxon>
        <taxon>Spermatophyta</taxon>
        <taxon>Magnoliopsida</taxon>
        <taxon>Liliopsida</taxon>
        <taxon>Poales</taxon>
        <taxon>Poaceae</taxon>
        <taxon>PACMAD clade</taxon>
        <taxon>Chloridoideae</taxon>
        <taxon>Eragrostideae</taxon>
        <taxon>Eragrostidinae</taxon>
        <taxon>Eragrostis</taxon>
    </lineage>
</organism>
<dbReference type="AlphaFoldDB" id="A0A5J9T1I6"/>